<gene>
    <name evidence="17" type="primary">ppdK</name>
    <name evidence="17" type="ORF">ACFFF8_14950</name>
</gene>
<dbReference type="Gene3D" id="3.20.20.60">
    <property type="entry name" value="Phosphoenolpyruvate-binding domains"/>
    <property type="match status" value="1"/>
</dbReference>
<evidence type="ECO:0000313" key="18">
    <source>
        <dbReference type="Proteomes" id="UP001589858"/>
    </source>
</evidence>
<dbReference type="SUPFAM" id="SSF56059">
    <property type="entry name" value="Glutathione synthetase ATP-binding domain-like"/>
    <property type="match status" value="1"/>
</dbReference>
<evidence type="ECO:0000259" key="14">
    <source>
        <dbReference type="Pfam" id="PF00391"/>
    </source>
</evidence>
<dbReference type="NCBIfam" id="TIGR01828">
    <property type="entry name" value="pyru_phos_dikin"/>
    <property type="match status" value="1"/>
</dbReference>
<feature type="domain" description="Pyruvate phosphate dikinase AMP/ATP-binding" evidence="15">
    <location>
        <begin position="322"/>
        <end position="376"/>
    </location>
</feature>
<keyword evidence="7" id="KW-0479">Metal-binding</keyword>
<dbReference type="PIRSF" id="PIRSF000853">
    <property type="entry name" value="PPDK"/>
    <property type="match status" value="1"/>
</dbReference>
<dbReference type="PANTHER" id="PTHR22931:SF9">
    <property type="entry name" value="PYRUVATE, PHOSPHATE DIKINASE 1, CHLOROPLASTIC"/>
    <property type="match status" value="1"/>
</dbReference>
<feature type="domain" description="PEP-utilising enzyme mobile" evidence="14">
    <location>
        <begin position="441"/>
        <end position="522"/>
    </location>
</feature>
<dbReference type="InterPro" id="IPR010121">
    <property type="entry name" value="Pyruvate_phosphate_dikinase"/>
</dbReference>
<dbReference type="InterPro" id="IPR002192">
    <property type="entry name" value="PPDK_AMP/ATP-bd"/>
</dbReference>
<dbReference type="PANTHER" id="PTHR22931">
    <property type="entry name" value="PHOSPHOENOLPYRUVATE DIKINASE-RELATED"/>
    <property type="match status" value="1"/>
</dbReference>
<dbReference type="SUPFAM" id="SSF52009">
    <property type="entry name" value="Phosphohistidine domain"/>
    <property type="match status" value="1"/>
</dbReference>
<keyword evidence="8" id="KW-0547">Nucleotide-binding</keyword>
<dbReference type="GO" id="GO:0050242">
    <property type="term" value="F:pyruvate, phosphate dikinase activity"/>
    <property type="evidence" value="ECO:0007669"/>
    <property type="project" value="UniProtKB-EC"/>
</dbReference>
<evidence type="ECO:0000259" key="15">
    <source>
        <dbReference type="Pfam" id="PF01326"/>
    </source>
</evidence>
<dbReference type="InterPro" id="IPR013815">
    <property type="entry name" value="ATP_grasp_subdomain_1"/>
</dbReference>
<dbReference type="SUPFAM" id="SSF51621">
    <property type="entry name" value="Phosphoenolpyruvate/pyruvate domain"/>
    <property type="match status" value="1"/>
</dbReference>
<evidence type="ECO:0000256" key="12">
    <source>
        <dbReference type="PIRNR" id="PIRNR000853"/>
    </source>
</evidence>
<evidence type="ECO:0000256" key="5">
    <source>
        <dbReference type="ARBA" id="ARBA00020138"/>
    </source>
</evidence>
<dbReference type="Pfam" id="PF01326">
    <property type="entry name" value="PPDK_N"/>
    <property type="match status" value="3"/>
</dbReference>
<dbReference type="RefSeq" id="WP_267218647.1">
    <property type="nucleotide sequence ID" value="NZ_JAPCWC010000002.1"/>
</dbReference>
<dbReference type="Gene3D" id="3.30.1490.20">
    <property type="entry name" value="ATP-grasp fold, A domain"/>
    <property type="match status" value="1"/>
</dbReference>
<organism evidence="17 18">
    <name type="scientific">Novosphingobium clariflavum</name>
    <dbReference type="NCBI Taxonomy" id="2029884"/>
    <lineage>
        <taxon>Bacteria</taxon>
        <taxon>Pseudomonadati</taxon>
        <taxon>Pseudomonadota</taxon>
        <taxon>Alphaproteobacteria</taxon>
        <taxon>Sphingomonadales</taxon>
        <taxon>Sphingomonadaceae</taxon>
        <taxon>Novosphingobium</taxon>
    </lineage>
</organism>
<proteinExistence type="inferred from homology"/>
<evidence type="ECO:0000256" key="6">
    <source>
        <dbReference type="ARBA" id="ARBA00022679"/>
    </source>
</evidence>
<keyword evidence="9" id="KW-0418">Kinase</keyword>
<feature type="domain" description="PEP-utilising enzyme C-terminal" evidence="16">
    <location>
        <begin position="537"/>
        <end position="888"/>
    </location>
</feature>
<accession>A0ABV6S9I8</accession>
<feature type="domain" description="Pyruvate phosphate dikinase AMP/ATP-binding" evidence="15">
    <location>
        <begin position="71"/>
        <end position="308"/>
    </location>
</feature>
<evidence type="ECO:0000259" key="16">
    <source>
        <dbReference type="Pfam" id="PF02896"/>
    </source>
</evidence>
<comment type="catalytic activity">
    <reaction evidence="12">
        <text>pyruvate + phosphate + ATP = phosphoenolpyruvate + AMP + diphosphate + H(+)</text>
        <dbReference type="Rhea" id="RHEA:10756"/>
        <dbReference type="ChEBI" id="CHEBI:15361"/>
        <dbReference type="ChEBI" id="CHEBI:15378"/>
        <dbReference type="ChEBI" id="CHEBI:30616"/>
        <dbReference type="ChEBI" id="CHEBI:33019"/>
        <dbReference type="ChEBI" id="CHEBI:43474"/>
        <dbReference type="ChEBI" id="CHEBI:58702"/>
        <dbReference type="ChEBI" id="CHEBI:456215"/>
        <dbReference type="EC" id="2.7.9.1"/>
    </reaction>
</comment>
<evidence type="ECO:0000256" key="2">
    <source>
        <dbReference type="ARBA" id="ARBA00003144"/>
    </source>
</evidence>
<evidence type="ECO:0000256" key="11">
    <source>
        <dbReference type="ARBA" id="ARBA00022842"/>
    </source>
</evidence>
<dbReference type="Gene3D" id="1.10.189.10">
    <property type="entry name" value="Pyruvate Phosphate Dikinase, domain 2"/>
    <property type="match status" value="1"/>
</dbReference>
<comment type="similarity">
    <text evidence="3 12">Belongs to the PEP-utilizing enzyme family.</text>
</comment>
<dbReference type="Gene3D" id="3.50.30.10">
    <property type="entry name" value="Phosphohistidine domain"/>
    <property type="match status" value="1"/>
</dbReference>
<comment type="caution">
    <text evidence="17">The sequence shown here is derived from an EMBL/GenBank/DDBJ whole genome shotgun (WGS) entry which is preliminary data.</text>
</comment>
<keyword evidence="11" id="KW-0460">Magnesium</keyword>
<evidence type="ECO:0000256" key="1">
    <source>
        <dbReference type="ARBA" id="ARBA00001946"/>
    </source>
</evidence>
<dbReference type="InterPro" id="IPR036637">
    <property type="entry name" value="Phosphohistidine_dom_sf"/>
</dbReference>
<dbReference type="Pfam" id="PF00391">
    <property type="entry name" value="PEP-utilizers"/>
    <property type="match status" value="1"/>
</dbReference>
<dbReference type="Proteomes" id="UP001589858">
    <property type="component" value="Unassembled WGS sequence"/>
</dbReference>
<dbReference type="Gene3D" id="1.20.80.30">
    <property type="match status" value="1"/>
</dbReference>
<reference evidence="17 18" key="1">
    <citation type="submission" date="2024-09" db="EMBL/GenBank/DDBJ databases">
        <authorList>
            <person name="Sun Q."/>
            <person name="Mori K."/>
        </authorList>
    </citation>
    <scope>NUCLEOTIDE SEQUENCE [LARGE SCALE GENOMIC DNA]</scope>
    <source>
        <strain evidence="17 18">CICC 11035S</strain>
    </source>
</reference>
<dbReference type="InterPro" id="IPR015813">
    <property type="entry name" value="Pyrv/PenolPyrv_kinase-like_dom"/>
</dbReference>
<keyword evidence="18" id="KW-1185">Reference proteome</keyword>
<evidence type="ECO:0000256" key="13">
    <source>
        <dbReference type="SAM" id="MobiDB-lite"/>
    </source>
</evidence>
<evidence type="ECO:0000256" key="7">
    <source>
        <dbReference type="ARBA" id="ARBA00022723"/>
    </source>
</evidence>
<keyword evidence="17" id="KW-0670">Pyruvate</keyword>
<feature type="domain" description="Pyruvate phosphate dikinase AMP/ATP-binding" evidence="15">
    <location>
        <begin position="28"/>
        <end position="65"/>
    </location>
</feature>
<dbReference type="InterPro" id="IPR000121">
    <property type="entry name" value="PEP_util_C"/>
</dbReference>
<sequence>MNRQVYTFGGNAGNDVRNDDPRGRDKVVVGGKGANLAEMAGIGLPVPPGFTITTEECVKYLAEGGDFSDALRADVAEALTHIEKTVGKAFGDAADPLLVSVRSGARVSMPGMMDTVLNLGLNDATVEGLTQTSGDERFAWDSYRRFIQMYSDVVLGLDHGRFEEALEIAKEDNGYMNDVEMTASNWKAVVREYKGIVEEQLGRPFPQDVQEQLWGAIRAVFDSWDSDRARVYRRLNDIPGDWGTAVNVQAMVFGNMGDTSATGVAFTRDPATGEKAYYGEWLVNAQGEDVVAGIRTPQYLTKAARERARAKPLSMEEAMPEAYTELAAVFELLEKHYRDMQDIEFTVERGKLWMLQTRSGKRTAKAALKMAVEMVDEGLIDEATAIVRVDPMALDQLLHPTLDPKAPRDILGKGLPASPGAASGAIVLDADTAEKRAEMGEAVVLVRVETSPEDIHGMHAARGILTARGGMTSHAAVVARGMGRPCVSGASGLSIDMKSRTLRMGNRALKEGDVITLDGATGDIMAGEVPTIEPELAGDFATLMVWADKHRRMKVRTNAETPADCRMARQFGAEGIGLCRTEHMFFDAGRISAVRQMILAEDEGGRRAALTKLLPEQRADFIGIFEVMAGLPVTIRLLDPPLHEFLPHGDGEFAELSDAIGIGVETLKRRAEELHEFNPMLGHRGCRLGITFPEIYEMQARAIFEAACDVAAASGEAIVPEVMIPLVATRRELQILKKVVDETAVRVFAEKGHVLDYMVGTMIELPRAALMAGEIAEEARFFSFGTNDLTQTTLGVSRDDAARFLSPYVEKGIYPRDPFVSLDIEGVGQLVQMGAERGRAVRCDLKLGICGEHGGDPASIAFCEKVGLDYVSASPYRVPIARLAAAQAALAK</sequence>
<evidence type="ECO:0000256" key="10">
    <source>
        <dbReference type="ARBA" id="ARBA00022840"/>
    </source>
</evidence>
<dbReference type="InterPro" id="IPR008279">
    <property type="entry name" value="PEP-util_enz_mobile_dom"/>
</dbReference>
<keyword evidence="10" id="KW-0067">ATP-binding</keyword>
<protein>
    <recommendedName>
        <fullName evidence="5 12">Pyruvate, phosphate dikinase</fullName>
        <ecNumber evidence="4 12">2.7.9.1</ecNumber>
    </recommendedName>
</protein>
<comment type="function">
    <text evidence="2">Catalyzes the reversible phosphorylation of pyruvate and phosphate.</text>
</comment>
<keyword evidence="6 17" id="KW-0808">Transferase</keyword>
<name>A0ABV6S9I8_9SPHN</name>
<evidence type="ECO:0000256" key="4">
    <source>
        <dbReference type="ARBA" id="ARBA00011994"/>
    </source>
</evidence>
<evidence type="ECO:0000313" key="17">
    <source>
        <dbReference type="EMBL" id="MFC0685892.1"/>
    </source>
</evidence>
<dbReference type="InterPro" id="IPR018274">
    <property type="entry name" value="PEP_util_AS"/>
</dbReference>
<comment type="cofactor">
    <cofactor evidence="1 12">
        <name>Mg(2+)</name>
        <dbReference type="ChEBI" id="CHEBI:18420"/>
    </cofactor>
</comment>
<dbReference type="EMBL" id="JBHLTM010000061">
    <property type="protein sequence ID" value="MFC0685892.1"/>
    <property type="molecule type" value="Genomic_DNA"/>
</dbReference>
<dbReference type="Gene3D" id="3.30.470.20">
    <property type="entry name" value="ATP-grasp fold, B domain"/>
    <property type="match status" value="1"/>
</dbReference>
<evidence type="ECO:0000256" key="3">
    <source>
        <dbReference type="ARBA" id="ARBA00007837"/>
    </source>
</evidence>
<dbReference type="PROSITE" id="PS00370">
    <property type="entry name" value="PEP_ENZYMES_PHOS_SITE"/>
    <property type="match status" value="1"/>
</dbReference>
<feature type="region of interest" description="Disordered" evidence="13">
    <location>
        <begin position="1"/>
        <end position="23"/>
    </location>
</feature>
<evidence type="ECO:0000256" key="9">
    <source>
        <dbReference type="ARBA" id="ARBA00022777"/>
    </source>
</evidence>
<dbReference type="NCBIfam" id="NF004531">
    <property type="entry name" value="PRK05878.1"/>
    <property type="match status" value="1"/>
</dbReference>
<dbReference type="Pfam" id="PF02896">
    <property type="entry name" value="PEP-utilizers_C"/>
    <property type="match status" value="1"/>
</dbReference>
<dbReference type="InterPro" id="IPR040442">
    <property type="entry name" value="Pyrv_kinase-like_dom_sf"/>
</dbReference>
<evidence type="ECO:0000256" key="8">
    <source>
        <dbReference type="ARBA" id="ARBA00022741"/>
    </source>
</evidence>
<dbReference type="EC" id="2.7.9.1" evidence="4 12"/>